<proteinExistence type="predicted"/>
<gene>
    <name evidence="2" type="ORF">SCHPADRAFT_821316</name>
</gene>
<dbReference type="InterPro" id="IPR045247">
    <property type="entry name" value="Oye-like"/>
</dbReference>
<dbReference type="STRING" id="27342.A0A0H2S7A0"/>
<dbReference type="InterPro" id="IPR013785">
    <property type="entry name" value="Aldolase_TIM"/>
</dbReference>
<dbReference type="PANTHER" id="PTHR22893:SF91">
    <property type="entry name" value="NADPH DEHYDROGENASE 2-RELATED"/>
    <property type="match status" value="1"/>
</dbReference>
<protein>
    <submittedName>
        <fullName evidence="2">NADH:flavin oxidoreductase/NADH oxidase</fullName>
    </submittedName>
</protein>
<dbReference type="GO" id="GO:0003959">
    <property type="term" value="F:NADPH dehydrogenase activity"/>
    <property type="evidence" value="ECO:0007669"/>
    <property type="project" value="TreeGrafter"/>
</dbReference>
<dbReference type="GO" id="GO:0010181">
    <property type="term" value="F:FMN binding"/>
    <property type="evidence" value="ECO:0007669"/>
    <property type="project" value="InterPro"/>
</dbReference>
<dbReference type="Gene3D" id="3.20.20.70">
    <property type="entry name" value="Aldolase class I"/>
    <property type="match status" value="1"/>
</dbReference>
<dbReference type="Pfam" id="PF00724">
    <property type="entry name" value="Oxidored_FMN"/>
    <property type="match status" value="1"/>
</dbReference>
<dbReference type="CDD" id="cd02933">
    <property type="entry name" value="OYE_like_FMN"/>
    <property type="match status" value="1"/>
</dbReference>
<accession>A0A0H2S7A0</accession>
<dbReference type="FunCoup" id="A0A0H2S7A0">
    <property type="interactions" value="242"/>
</dbReference>
<reference evidence="2 3" key="1">
    <citation type="submission" date="2015-04" db="EMBL/GenBank/DDBJ databases">
        <title>Complete genome sequence of Schizopora paradoxa KUC8140, a cosmopolitan wood degrader in East Asia.</title>
        <authorList>
            <consortium name="DOE Joint Genome Institute"/>
            <person name="Min B."/>
            <person name="Park H."/>
            <person name="Jang Y."/>
            <person name="Kim J.-J."/>
            <person name="Kim K.H."/>
            <person name="Pangilinan J."/>
            <person name="Lipzen A."/>
            <person name="Riley R."/>
            <person name="Grigoriev I.V."/>
            <person name="Spatafora J.W."/>
            <person name="Choi I.-G."/>
        </authorList>
    </citation>
    <scope>NUCLEOTIDE SEQUENCE [LARGE SCALE GENOMIC DNA]</scope>
    <source>
        <strain evidence="2 3">KUC8140</strain>
    </source>
</reference>
<dbReference type="OrthoDB" id="276546at2759"/>
<dbReference type="InterPro" id="IPR001155">
    <property type="entry name" value="OxRdtase_FMN_N"/>
</dbReference>
<sequence length="388" mass="42976">MSSSKLFSPIKLGNVVLKNRVAMAPMTRLRHDKNHVPLDIVAEHFAQRSVAPGTLLINDATVIAPKAGGYDNVPGIWSEDQIRGWKKVTDAVHAKGSFIYAQLWALGRAARSYVLAKEAQEAGLPADAYPYVSASNVRMTGKDEDPRPLEVAEIEEYVALHAQAAYNAVKLAGFDGVEIHGANGYLLDQFIQDVTNKRTDAYGGSIENRSRFSLEVVDAVVARIGAEKTAIRFSPWTNFQDMRMADPIPTFSYLTQEIRRRHPHFAYVHFIEGDASKGDSLDFARKIWHADRPAGEEGVFLSCGDHTRESAFEHADKYGDVVVFGRPFTSNPDLVRRLRENIPLAPFDPSVFYAKMDPKGYIDYPFAPELKVSAAEIVESAAAEVAHL</sequence>
<dbReference type="SUPFAM" id="SSF51395">
    <property type="entry name" value="FMN-linked oxidoreductases"/>
    <property type="match status" value="1"/>
</dbReference>
<organism evidence="2 3">
    <name type="scientific">Schizopora paradoxa</name>
    <dbReference type="NCBI Taxonomy" id="27342"/>
    <lineage>
        <taxon>Eukaryota</taxon>
        <taxon>Fungi</taxon>
        <taxon>Dikarya</taxon>
        <taxon>Basidiomycota</taxon>
        <taxon>Agaricomycotina</taxon>
        <taxon>Agaricomycetes</taxon>
        <taxon>Hymenochaetales</taxon>
        <taxon>Schizoporaceae</taxon>
        <taxon>Schizopora</taxon>
    </lineage>
</organism>
<name>A0A0H2S7A0_9AGAM</name>
<evidence type="ECO:0000313" key="3">
    <source>
        <dbReference type="Proteomes" id="UP000053477"/>
    </source>
</evidence>
<dbReference type="InParanoid" id="A0A0H2S7A0"/>
<dbReference type="AlphaFoldDB" id="A0A0H2S7A0"/>
<dbReference type="EMBL" id="KQ085904">
    <property type="protein sequence ID" value="KLO17513.1"/>
    <property type="molecule type" value="Genomic_DNA"/>
</dbReference>
<feature type="domain" description="NADH:flavin oxidoreductase/NADH oxidase N-terminal" evidence="1">
    <location>
        <begin position="5"/>
        <end position="344"/>
    </location>
</feature>
<evidence type="ECO:0000259" key="1">
    <source>
        <dbReference type="Pfam" id="PF00724"/>
    </source>
</evidence>
<dbReference type="Proteomes" id="UP000053477">
    <property type="component" value="Unassembled WGS sequence"/>
</dbReference>
<evidence type="ECO:0000313" key="2">
    <source>
        <dbReference type="EMBL" id="KLO17513.1"/>
    </source>
</evidence>
<keyword evidence="3" id="KW-1185">Reference proteome</keyword>
<dbReference type="PANTHER" id="PTHR22893">
    <property type="entry name" value="NADH OXIDOREDUCTASE-RELATED"/>
    <property type="match status" value="1"/>
</dbReference>